<feature type="transmembrane region" description="Helical" evidence="1">
    <location>
        <begin position="12"/>
        <end position="35"/>
    </location>
</feature>
<feature type="transmembrane region" description="Helical" evidence="1">
    <location>
        <begin position="305"/>
        <end position="328"/>
    </location>
</feature>
<feature type="transmembrane region" description="Helical" evidence="1">
    <location>
        <begin position="441"/>
        <end position="467"/>
    </location>
</feature>
<feature type="transmembrane region" description="Helical" evidence="1">
    <location>
        <begin position="406"/>
        <end position="429"/>
    </location>
</feature>
<dbReference type="PANTHER" id="PTHR37305:SF1">
    <property type="entry name" value="MEMBRANE PROTEIN"/>
    <property type="match status" value="1"/>
</dbReference>
<evidence type="ECO:0000256" key="1">
    <source>
        <dbReference type="SAM" id="Phobius"/>
    </source>
</evidence>
<dbReference type="Proteomes" id="UP001172738">
    <property type="component" value="Unassembled WGS sequence"/>
</dbReference>
<dbReference type="Pfam" id="PF12679">
    <property type="entry name" value="ABC2_membrane_2"/>
    <property type="match status" value="1"/>
</dbReference>
<feature type="transmembrane region" description="Helical" evidence="1">
    <location>
        <begin position="237"/>
        <end position="255"/>
    </location>
</feature>
<feature type="transmembrane region" description="Helical" evidence="1">
    <location>
        <begin position="366"/>
        <end position="385"/>
    </location>
</feature>
<feature type="transmembrane region" description="Helical" evidence="1">
    <location>
        <begin position="522"/>
        <end position="544"/>
    </location>
</feature>
<feature type="transmembrane region" description="Helical" evidence="1">
    <location>
        <begin position="474"/>
        <end position="493"/>
    </location>
</feature>
<dbReference type="EMBL" id="JAUHPV010000002">
    <property type="protein sequence ID" value="MDN4472123.1"/>
    <property type="molecule type" value="Genomic_DNA"/>
</dbReference>
<proteinExistence type="predicted"/>
<dbReference type="RefSeq" id="WP_301126437.1">
    <property type="nucleotide sequence ID" value="NZ_JAUHPV010000002.1"/>
</dbReference>
<sequence>MLRTLYLKSIRDRWIGALIGVAALTATALLSMWAYSGMGDEVLTFFDQMPEFYSTAIGLSSVGGVTMLMMSMMLNFLGPFVIAGIAISIGAATFAGEERTGTVNILTTVPRSRRRLLWSKTAAMVTVLLGAGLASWGGYALSVVAFGETTEGVDVGAATVHVLAVSLLFGSLALMLSTSTGQQALGSGVATGLLVLSFLISGVVPLISGWEDWAQISPWYYISDGDPLANGVQWTPVLWMLAGSVVLIAVAFLTLDARDLKSGEGRLPLVERVTGDPRVEKALAMLRGRSNATGVVGITMAEGRAALTIAGGGIFLMMFALGPLFLAVSDFVGEFASAFPDSIMALVGFADYSTPEGWYHGEGLSIVAPVAVAVVAIGRGASLALEERTRRVSFVMGSPISRAAFAWRKLAAAVLMAAGAGALAGAGMAAGNLVAGLGLDWGNVAGATLSLMLLGTTLAAVAFLGGALSGNPSVANGAGIGVAIVGWAVASFAEINDALEPWARLSPFYYYSSNVPLENGLIWWHVGVLAVATAVLGSAGVWAYTRRDLRG</sequence>
<feature type="transmembrane region" description="Helical" evidence="1">
    <location>
        <begin position="76"/>
        <end position="96"/>
    </location>
</feature>
<organism evidence="2 3">
    <name type="scientific">Demequina zhanjiangensis</name>
    <dbReference type="NCBI Taxonomy" id="3051659"/>
    <lineage>
        <taxon>Bacteria</taxon>
        <taxon>Bacillati</taxon>
        <taxon>Actinomycetota</taxon>
        <taxon>Actinomycetes</taxon>
        <taxon>Micrococcales</taxon>
        <taxon>Demequinaceae</taxon>
        <taxon>Demequina</taxon>
    </lineage>
</organism>
<keyword evidence="1" id="KW-0472">Membrane</keyword>
<feature type="transmembrane region" description="Helical" evidence="1">
    <location>
        <begin position="188"/>
        <end position="210"/>
    </location>
</feature>
<reference evidence="2" key="1">
    <citation type="submission" date="2023-06" db="EMBL/GenBank/DDBJ databases">
        <title>SYSU T00b26.</title>
        <authorList>
            <person name="Gao L."/>
            <person name="Fang B.-Z."/>
            <person name="Li W.-J."/>
        </authorList>
    </citation>
    <scope>NUCLEOTIDE SEQUENCE</scope>
    <source>
        <strain evidence="2">SYSU T00b26</strain>
    </source>
</reference>
<keyword evidence="1" id="KW-1133">Transmembrane helix</keyword>
<feature type="transmembrane region" description="Helical" evidence="1">
    <location>
        <begin position="156"/>
        <end position="176"/>
    </location>
</feature>
<accession>A0ABT8FYZ6</accession>
<protein>
    <submittedName>
        <fullName evidence="2">ABC transporter permease subunit</fullName>
    </submittedName>
</protein>
<gene>
    <name evidence="2" type="ORF">QQX04_03835</name>
</gene>
<keyword evidence="3" id="KW-1185">Reference proteome</keyword>
<dbReference type="PANTHER" id="PTHR37305">
    <property type="entry name" value="INTEGRAL MEMBRANE PROTEIN-RELATED"/>
    <property type="match status" value="1"/>
</dbReference>
<name>A0ABT8FYZ6_9MICO</name>
<comment type="caution">
    <text evidence="2">The sequence shown here is derived from an EMBL/GenBank/DDBJ whole genome shotgun (WGS) entry which is preliminary data.</text>
</comment>
<evidence type="ECO:0000313" key="2">
    <source>
        <dbReference type="EMBL" id="MDN4472123.1"/>
    </source>
</evidence>
<keyword evidence="1" id="KW-0812">Transmembrane</keyword>
<feature type="transmembrane region" description="Helical" evidence="1">
    <location>
        <begin position="117"/>
        <end position="136"/>
    </location>
</feature>
<evidence type="ECO:0000313" key="3">
    <source>
        <dbReference type="Proteomes" id="UP001172738"/>
    </source>
</evidence>